<proteinExistence type="predicted"/>
<reference evidence="2" key="1">
    <citation type="submission" date="2018-06" db="EMBL/GenBank/DDBJ databases">
        <title>Complete genome sequences of Mycoplasma anatis, M. anseris and M. cloacale type strains.</title>
        <authorList>
            <person name="Grozner D."/>
            <person name="Forro B."/>
            <person name="Sulyok K.M."/>
            <person name="Marton S."/>
            <person name="Kreizinger Z."/>
            <person name="Banyai K."/>
            <person name="Gyuranecz M."/>
        </authorList>
    </citation>
    <scope>NUCLEOTIDE SEQUENCE [LARGE SCALE GENOMIC DNA]</scope>
    <source>
        <strain evidence="2">ATCC 49234</strain>
    </source>
</reference>
<evidence type="ECO:0000313" key="1">
    <source>
        <dbReference type="EMBL" id="AWX69359.1"/>
    </source>
</evidence>
<organism evidence="1 2">
    <name type="scientific">[Mycoplasma] anseris</name>
    <dbReference type="NCBI Taxonomy" id="92400"/>
    <lineage>
        <taxon>Bacteria</taxon>
        <taxon>Bacillati</taxon>
        <taxon>Mycoplasmatota</taxon>
        <taxon>Mycoplasmoidales</taxon>
        <taxon>Metamycoplasmataceae</taxon>
        <taxon>Metamycoplasma</taxon>
    </lineage>
</organism>
<dbReference type="EMBL" id="CP030140">
    <property type="protein sequence ID" value="AWX69359.1"/>
    <property type="molecule type" value="Genomic_DNA"/>
</dbReference>
<accession>A0A2Z4NCS7</accession>
<dbReference type="NCBIfam" id="NF045837">
    <property type="entry name" value="Mplas_Cys_pep"/>
    <property type="match status" value="1"/>
</dbReference>
<protein>
    <submittedName>
        <fullName evidence="1">Uncharacterized protein</fullName>
    </submittedName>
</protein>
<dbReference type="Proteomes" id="UP000250218">
    <property type="component" value="Chromosome"/>
</dbReference>
<evidence type="ECO:0000313" key="2">
    <source>
        <dbReference type="Proteomes" id="UP000250218"/>
    </source>
</evidence>
<gene>
    <name evidence="1" type="ORF">DP065_01135</name>
</gene>
<sequence length="181" mass="21081">MKKPKESISWKDMHRIPTGPIITEDLVLDLFKTSILGHYTILPEILIWNLDKFLTTHKGYNPVKPAHHLLTNNFNGEKPLLVMTNCGGLLDWHGIIIYGSYNDGKYLAHFGWEEYSQVIVSGNLLKIGYTLYLDSKVQLHKKKDGFWKMYNKDICIVDYLIGIDNFDRNGIDIIFPEYERY</sequence>
<name>A0A2Z4NCS7_9BACT</name>
<keyword evidence="2" id="KW-1185">Reference proteome</keyword>
<dbReference type="RefSeq" id="WP_033178885.1">
    <property type="nucleotide sequence ID" value="NZ_CP030140.1"/>
</dbReference>
<dbReference type="InterPro" id="IPR054779">
    <property type="entry name" value="Cys_pept_put_mycoplasmatota"/>
</dbReference>
<dbReference type="KEGG" id="mane:DP065_01135"/>
<dbReference type="AlphaFoldDB" id="A0A2Z4NCS7"/>